<keyword evidence="3" id="KW-1185">Reference proteome</keyword>
<keyword evidence="1" id="KW-0472">Membrane</keyword>
<gene>
    <name evidence="2" type="ORF">TH606_02205</name>
</gene>
<protein>
    <submittedName>
        <fullName evidence="2">Uncharacterized protein</fullName>
    </submittedName>
</protein>
<reference evidence="2 3" key="1">
    <citation type="submission" date="2016-02" db="EMBL/GenBank/DDBJ databases">
        <title>Draft genome sequence of Thermodesulfatator sp. S606.</title>
        <authorList>
            <person name="Lai Q."/>
            <person name="Cao J."/>
            <person name="Dupont S."/>
            <person name="Shao Z."/>
            <person name="Jebbar M."/>
            <person name="Alain K."/>
        </authorList>
    </citation>
    <scope>NUCLEOTIDE SEQUENCE [LARGE SCALE GENOMIC DNA]</scope>
    <source>
        <strain evidence="2 3">S606</strain>
    </source>
</reference>
<keyword evidence="1" id="KW-1133">Transmembrane helix</keyword>
<dbReference type="Proteomes" id="UP000076964">
    <property type="component" value="Unassembled WGS sequence"/>
</dbReference>
<evidence type="ECO:0000313" key="2">
    <source>
        <dbReference type="EMBL" id="OAG28295.1"/>
    </source>
</evidence>
<sequence>MLDDEDFEHHDGVIGFTADFREMEGKEDLFEGCQLMSSLMRDMSSGRFWYMRCLPIVSWPLFFLNIKQPLKF</sequence>
<comment type="caution">
    <text evidence="2">The sequence shown here is derived from an EMBL/GenBank/DDBJ whole genome shotgun (WGS) entry which is preliminary data.</text>
</comment>
<feature type="transmembrane region" description="Helical" evidence="1">
    <location>
        <begin position="48"/>
        <end position="66"/>
    </location>
</feature>
<evidence type="ECO:0000256" key="1">
    <source>
        <dbReference type="SAM" id="Phobius"/>
    </source>
</evidence>
<name>A0A177E8Q5_9BACT</name>
<organism evidence="2 3">
    <name type="scientific">Thermodesulfatator autotrophicus</name>
    <dbReference type="NCBI Taxonomy" id="1795632"/>
    <lineage>
        <taxon>Bacteria</taxon>
        <taxon>Pseudomonadati</taxon>
        <taxon>Thermodesulfobacteriota</taxon>
        <taxon>Thermodesulfobacteria</taxon>
        <taxon>Thermodesulfobacteriales</taxon>
        <taxon>Thermodesulfatatoraceae</taxon>
        <taxon>Thermodesulfatator</taxon>
    </lineage>
</organism>
<dbReference type="AlphaFoldDB" id="A0A177E8Q5"/>
<accession>A0A177E8Q5</accession>
<evidence type="ECO:0000313" key="3">
    <source>
        <dbReference type="Proteomes" id="UP000076964"/>
    </source>
</evidence>
<proteinExistence type="predicted"/>
<keyword evidence="1" id="KW-0812">Transmembrane</keyword>
<dbReference type="EMBL" id="LSFI01000007">
    <property type="protein sequence ID" value="OAG28295.1"/>
    <property type="molecule type" value="Genomic_DNA"/>
</dbReference>